<dbReference type="CDD" id="cd07989">
    <property type="entry name" value="LPLAT_AGPAT-like"/>
    <property type="match status" value="1"/>
</dbReference>
<keyword evidence="2 5" id="KW-0012">Acyltransferase</keyword>
<protein>
    <submittedName>
        <fullName evidence="5">Glycerol acyltransferase</fullName>
    </submittedName>
</protein>
<dbReference type="AlphaFoldDB" id="A0A2I2KWC3"/>
<dbReference type="SUPFAM" id="SSF69593">
    <property type="entry name" value="Glycerol-3-phosphate (1)-acyltransferase"/>
    <property type="match status" value="1"/>
</dbReference>
<feature type="compositionally biased region" description="Polar residues" evidence="3">
    <location>
        <begin position="399"/>
        <end position="408"/>
    </location>
</feature>
<dbReference type="GO" id="GO:0003841">
    <property type="term" value="F:1-acylglycerol-3-phosphate O-acyltransferase activity"/>
    <property type="evidence" value="ECO:0007669"/>
    <property type="project" value="TreeGrafter"/>
</dbReference>
<dbReference type="RefSeq" id="WP_101833333.1">
    <property type="nucleotide sequence ID" value="NZ_FZMO01000329.1"/>
</dbReference>
<dbReference type="Proteomes" id="UP000234331">
    <property type="component" value="Unassembled WGS sequence"/>
</dbReference>
<feature type="domain" description="Phospholipid/glycerol acyltransferase" evidence="4">
    <location>
        <begin position="97"/>
        <end position="213"/>
    </location>
</feature>
<dbReference type="Pfam" id="PF01553">
    <property type="entry name" value="Acyltransferase"/>
    <property type="match status" value="1"/>
</dbReference>
<organism evidence="5 6">
    <name type="scientific">Frankia canadensis</name>
    <dbReference type="NCBI Taxonomy" id="1836972"/>
    <lineage>
        <taxon>Bacteria</taxon>
        <taxon>Bacillati</taxon>
        <taxon>Actinomycetota</taxon>
        <taxon>Actinomycetes</taxon>
        <taxon>Frankiales</taxon>
        <taxon>Frankiaceae</taxon>
        <taxon>Frankia</taxon>
    </lineage>
</organism>
<reference evidence="5 6" key="1">
    <citation type="submission" date="2017-06" db="EMBL/GenBank/DDBJ databases">
        <authorList>
            <person name="Kim H.J."/>
            <person name="Triplett B.A."/>
        </authorList>
    </citation>
    <scope>NUCLEOTIDE SEQUENCE [LARGE SCALE GENOMIC DNA]</scope>
    <source>
        <strain evidence="5">FRACA_ARgP5</strain>
    </source>
</reference>
<evidence type="ECO:0000259" key="4">
    <source>
        <dbReference type="SMART" id="SM00563"/>
    </source>
</evidence>
<evidence type="ECO:0000256" key="2">
    <source>
        <dbReference type="ARBA" id="ARBA00023315"/>
    </source>
</evidence>
<dbReference type="PANTHER" id="PTHR10434:SF11">
    <property type="entry name" value="1-ACYL-SN-GLYCEROL-3-PHOSPHATE ACYLTRANSFERASE"/>
    <property type="match status" value="1"/>
</dbReference>
<sequence length="408" mass="42423">MGHRPRRGVGLREAASGWRRVGRPGTRPAAAAGGGAAGRAARRRRGAGVPTGWARSGAARATRAAFLSGVMNPLLHATLTVDTFGAQVFDEVRGTPVLIVSNHSSHLDAPMLLCALPGRVRSRTAVTAAADYFFDSAWRGASSALAFATVPIDRTGGAPSATPLTLLRDGWNLVIFPEGTRSKDGARGRFRLGAAYLAINAGVPVVPVGMRGAFAAMPRGRNWPVPGRPQVTVRFGRPLRPVAGEDVRTFTARLAAEVDRLCAEDATSWWDATRRSYRESPTAGSPAGDVSVAPPAADRDGAAGGQDGSHPRPVDVTGAASAGSTSVAGTSVAGTPVDGAVVAGVRPLERQRHRLVPRPAATAGTAGGPASVSARLRGAPGTPTARWRRIWAATEPLPRNTSRSPWRR</sequence>
<feature type="compositionally biased region" description="Low complexity" evidence="3">
    <location>
        <begin position="316"/>
        <end position="334"/>
    </location>
</feature>
<feature type="region of interest" description="Disordered" evidence="3">
    <location>
        <begin position="276"/>
        <end position="334"/>
    </location>
</feature>
<feature type="region of interest" description="Disordered" evidence="3">
    <location>
        <begin position="359"/>
        <end position="408"/>
    </location>
</feature>
<feature type="region of interest" description="Disordered" evidence="3">
    <location>
        <begin position="1"/>
        <end position="54"/>
    </location>
</feature>
<evidence type="ECO:0000256" key="3">
    <source>
        <dbReference type="SAM" id="MobiDB-lite"/>
    </source>
</evidence>
<feature type="compositionally biased region" description="Low complexity" evidence="3">
    <location>
        <begin position="359"/>
        <end position="370"/>
    </location>
</feature>
<keyword evidence="6" id="KW-1185">Reference proteome</keyword>
<evidence type="ECO:0000313" key="6">
    <source>
        <dbReference type="Proteomes" id="UP000234331"/>
    </source>
</evidence>
<dbReference type="GO" id="GO:0006654">
    <property type="term" value="P:phosphatidic acid biosynthetic process"/>
    <property type="evidence" value="ECO:0007669"/>
    <property type="project" value="TreeGrafter"/>
</dbReference>
<accession>A0A2I2KWC3</accession>
<gene>
    <name evidence="5" type="ORF">FRACA_3950002</name>
</gene>
<dbReference type="InterPro" id="IPR002123">
    <property type="entry name" value="Plipid/glycerol_acylTrfase"/>
</dbReference>
<dbReference type="OrthoDB" id="9808424at2"/>
<evidence type="ECO:0000256" key="1">
    <source>
        <dbReference type="ARBA" id="ARBA00022679"/>
    </source>
</evidence>
<keyword evidence="1 5" id="KW-0808">Transferase</keyword>
<dbReference type="PANTHER" id="PTHR10434">
    <property type="entry name" value="1-ACYL-SN-GLYCEROL-3-PHOSPHATE ACYLTRANSFERASE"/>
    <property type="match status" value="1"/>
</dbReference>
<dbReference type="GO" id="GO:0005886">
    <property type="term" value="C:plasma membrane"/>
    <property type="evidence" value="ECO:0007669"/>
    <property type="project" value="TreeGrafter"/>
</dbReference>
<dbReference type="EMBL" id="FZMO01000329">
    <property type="protein sequence ID" value="SNQ49952.1"/>
    <property type="molecule type" value="Genomic_DNA"/>
</dbReference>
<evidence type="ECO:0000313" key="5">
    <source>
        <dbReference type="EMBL" id="SNQ49952.1"/>
    </source>
</evidence>
<proteinExistence type="predicted"/>
<name>A0A2I2KWC3_9ACTN</name>
<dbReference type="SMART" id="SM00563">
    <property type="entry name" value="PlsC"/>
    <property type="match status" value="1"/>
</dbReference>